<dbReference type="AlphaFoldDB" id="A0ABD3TAJ5"/>
<comment type="similarity">
    <text evidence="3">Belongs to the oxygen-dependent FAD-linked oxidoreductase family.</text>
</comment>
<dbReference type="InterPro" id="IPR016169">
    <property type="entry name" value="FAD-bd_PCMH_sub2"/>
</dbReference>
<dbReference type="InterPro" id="IPR016166">
    <property type="entry name" value="FAD-bd_PCMH"/>
</dbReference>
<keyword evidence="9" id="KW-0325">Glycoprotein</keyword>
<dbReference type="InterPro" id="IPR006094">
    <property type="entry name" value="Oxid_FAD_bind_N"/>
</dbReference>
<evidence type="ECO:0000256" key="9">
    <source>
        <dbReference type="ARBA" id="ARBA00023180"/>
    </source>
</evidence>
<dbReference type="Gene3D" id="3.40.462.20">
    <property type="match status" value="1"/>
</dbReference>
<evidence type="ECO:0000256" key="2">
    <source>
        <dbReference type="ARBA" id="ARBA00004913"/>
    </source>
</evidence>
<organism evidence="12 13">
    <name type="scientific">Penstemon smallii</name>
    <dbReference type="NCBI Taxonomy" id="265156"/>
    <lineage>
        <taxon>Eukaryota</taxon>
        <taxon>Viridiplantae</taxon>
        <taxon>Streptophyta</taxon>
        <taxon>Embryophyta</taxon>
        <taxon>Tracheophyta</taxon>
        <taxon>Spermatophyta</taxon>
        <taxon>Magnoliopsida</taxon>
        <taxon>eudicotyledons</taxon>
        <taxon>Gunneridae</taxon>
        <taxon>Pentapetalae</taxon>
        <taxon>asterids</taxon>
        <taxon>lamiids</taxon>
        <taxon>Lamiales</taxon>
        <taxon>Plantaginaceae</taxon>
        <taxon>Cheloneae</taxon>
        <taxon>Penstemon</taxon>
    </lineage>
</organism>
<dbReference type="Pfam" id="PF01565">
    <property type="entry name" value="FAD_binding_4"/>
    <property type="match status" value="1"/>
</dbReference>
<dbReference type="EMBL" id="JBJXBP010000004">
    <property type="protein sequence ID" value="KAL3833730.1"/>
    <property type="molecule type" value="Genomic_DNA"/>
</dbReference>
<keyword evidence="10" id="KW-0812">Transmembrane</keyword>
<comment type="pathway">
    <text evidence="2">Alkaloid biosynthesis.</text>
</comment>
<comment type="caution">
    <text evidence="12">The sequence shown here is derived from an EMBL/GenBank/DDBJ whole genome shotgun (WGS) entry which is preliminary data.</text>
</comment>
<evidence type="ECO:0000313" key="12">
    <source>
        <dbReference type="EMBL" id="KAL3833730.1"/>
    </source>
</evidence>
<evidence type="ECO:0000256" key="10">
    <source>
        <dbReference type="SAM" id="Phobius"/>
    </source>
</evidence>
<keyword evidence="6" id="KW-0732">Signal</keyword>
<gene>
    <name evidence="12" type="ORF">ACJIZ3_008466</name>
</gene>
<keyword evidence="4" id="KW-0017">Alkaloid metabolism</keyword>
<evidence type="ECO:0000256" key="3">
    <source>
        <dbReference type="ARBA" id="ARBA00005466"/>
    </source>
</evidence>
<dbReference type="Proteomes" id="UP001634393">
    <property type="component" value="Unassembled WGS sequence"/>
</dbReference>
<evidence type="ECO:0000256" key="4">
    <source>
        <dbReference type="ARBA" id="ARBA00022589"/>
    </source>
</evidence>
<dbReference type="Pfam" id="PF08031">
    <property type="entry name" value="BBE"/>
    <property type="match status" value="1"/>
</dbReference>
<keyword evidence="8" id="KW-1015">Disulfide bond</keyword>
<evidence type="ECO:0000313" key="13">
    <source>
        <dbReference type="Proteomes" id="UP001634393"/>
    </source>
</evidence>
<dbReference type="Gene3D" id="3.30.465.10">
    <property type="match status" value="1"/>
</dbReference>
<proteinExistence type="inferred from homology"/>
<dbReference type="PROSITE" id="PS51387">
    <property type="entry name" value="FAD_PCMH"/>
    <property type="match status" value="1"/>
</dbReference>
<keyword evidence="10" id="KW-0472">Membrane</keyword>
<feature type="domain" description="FAD-binding PCMH-type" evidence="11">
    <location>
        <begin position="106"/>
        <end position="280"/>
    </location>
</feature>
<dbReference type="Gene3D" id="3.30.43.10">
    <property type="entry name" value="Uridine Diphospho-n-acetylenolpyruvylglucosamine Reductase, domain 2"/>
    <property type="match status" value="1"/>
</dbReference>
<sequence>MLSNNNKVVFLATPLFRELETGIEEEMCNQKQTMSTLAFSMLQFLLLIICSLNSFSFADERLFFQCLSTSKIQRYQLANITYTPKSPNFPFVLDAYIRNSRFNTSRNIKPTIILTPWLENHVQPIVTCAKKAGLHLKIRSGGHDYEGLSYTSKTPFVMLDMQNLRSIDINIDQNTAWVQAGATLGELYYRIWRESKVHAFPAGVCPTVGVGGHLSGGGYGTMIRKYGLSVDHVIDARIVDAKGRILDRKGMGEDVFWAIRGGGGASFGVILAYKINLVPVPPLVTVFNVPKTLEENATDILYRWQYVADKLDNNLFTRAFLHPVPGKKAREFTARASFIALFLGDANKLVSIMNENFPELGLKKEDCKEMPWIKSVFFWAEFPDGTPETTLLSRKPVVSSAFKMKSDYVKTPIPRDALRGMFDIVAKSGTLQMMLNAYGGKMSEIPASATAFPHRAGNIYKIQYLLYWNESGPAVEKQNIDVIRNLHNYMTPYVSKNPRESFLNYRDIDIGSSDNGPNAYIQARVYGRKYFKDNFDRLVKVKTEFDPENFFRNEQSIPPLISKQ</sequence>
<protein>
    <recommendedName>
        <fullName evidence="11">FAD-binding PCMH-type domain-containing protein</fullName>
    </recommendedName>
</protein>
<dbReference type="PANTHER" id="PTHR32448">
    <property type="entry name" value="OS08G0158400 PROTEIN"/>
    <property type="match status" value="1"/>
</dbReference>
<evidence type="ECO:0000256" key="5">
    <source>
        <dbReference type="ARBA" id="ARBA00022630"/>
    </source>
</evidence>
<keyword evidence="13" id="KW-1185">Reference proteome</keyword>
<comment type="cofactor">
    <cofactor evidence="1">
        <name>FAD</name>
        <dbReference type="ChEBI" id="CHEBI:57692"/>
    </cofactor>
</comment>
<dbReference type="InterPro" id="IPR012951">
    <property type="entry name" value="BBE"/>
</dbReference>
<keyword evidence="7" id="KW-0274">FAD</keyword>
<dbReference type="InterPro" id="IPR016167">
    <property type="entry name" value="FAD-bd_PCMH_sub1"/>
</dbReference>
<accession>A0ABD3TAJ5</accession>
<dbReference type="SUPFAM" id="SSF56176">
    <property type="entry name" value="FAD-binding/transporter-associated domain-like"/>
    <property type="match status" value="1"/>
</dbReference>
<keyword evidence="5" id="KW-0285">Flavoprotein</keyword>
<evidence type="ECO:0000256" key="8">
    <source>
        <dbReference type="ARBA" id="ARBA00023157"/>
    </source>
</evidence>
<name>A0ABD3TAJ5_9LAMI</name>
<dbReference type="FunFam" id="3.30.43.10:FF:000004">
    <property type="entry name" value="Berberine bridge enzyme-like 15"/>
    <property type="match status" value="1"/>
</dbReference>
<evidence type="ECO:0000256" key="6">
    <source>
        <dbReference type="ARBA" id="ARBA00022729"/>
    </source>
</evidence>
<feature type="transmembrane region" description="Helical" evidence="10">
    <location>
        <begin position="37"/>
        <end position="58"/>
    </location>
</feature>
<reference evidence="12 13" key="1">
    <citation type="submission" date="2024-12" db="EMBL/GenBank/DDBJ databases">
        <title>The unique morphological basis and parallel evolutionary history of personate flowers in Penstemon.</title>
        <authorList>
            <person name="Depatie T.H."/>
            <person name="Wessinger C.A."/>
        </authorList>
    </citation>
    <scope>NUCLEOTIDE SEQUENCE [LARGE SCALE GENOMIC DNA]</scope>
    <source>
        <strain evidence="12">WTNN_2</strain>
        <tissue evidence="12">Leaf</tissue>
    </source>
</reference>
<keyword evidence="10" id="KW-1133">Transmembrane helix</keyword>
<dbReference type="InterPro" id="IPR036318">
    <property type="entry name" value="FAD-bd_PCMH-like_sf"/>
</dbReference>
<evidence type="ECO:0000256" key="1">
    <source>
        <dbReference type="ARBA" id="ARBA00001974"/>
    </source>
</evidence>
<evidence type="ECO:0000256" key="7">
    <source>
        <dbReference type="ARBA" id="ARBA00022827"/>
    </source>
</evidence>
<evidence type="ECO:0000259" key="11">
    <source>
        <dbReference type="PROSITE" id="PS51387"/>
    </source>
</evidence>